<keyword evidence="1" id="KW-0812">Transmembrane</keyword>
<feature type="transmembrane region" description="Helical" evidence="1">
    <location>
        <begin position="7"/>
        <end position="30"/>
    </location>
</feature>
<accession>A0A9D5JYL7</accession>
<dbReference type="Proteomes" id="UP000649604">
    <property type="component" value="Unassembled WGS sequence"/>
</dbReference>
<reference evidence="2" key="1">
    <citation type="submission" date="2019-11" db="EMBL/GenBank/DDBJ databases">
        <title>Microbial mats filling the niche in hypersaline microbial mats.</title>
        <authorList>
            <person name="Wong H.L."/>
            <person name="Macleod F.I."/>
            <person name="White R.A. III"/>
            <person name="Burns B.P."/>
        </authorList>
    </citation>
    <scope>NUCLEOTIDE SEQUENCE</scope>
    <source>
        <strain evidence="2">Rbin_158</strain>
    </source>
</reference>
<gene>
    <name evidence="2" type="ORF">GF339_17680</name>
</gene>
<evidence type="ECO:0000256" key="1">
    <source>
        <dbReference type="SAM" id="Phobius"/>
    </source>
</evidence>
<name>A0A9D5JYL7_9BACT</name>
<evidence type="ECO:0000313" key="3">
    <source>
        <dbReference type="Proteomes" id="UP000649604"/>
    </source>
</evidence>
<protein>
    <submittedName>
        <fullName evidence="2">Uncharacterized protein</fullName>
    </submittedName>
</protein>
<keyword evidence="1" id="KW-1133">Transmembrane helix</keyword>
<feature type="transmembrane region" description="Helical" evidence="1">
    <location>
        <begin position="42"/>
        <end position="63"/>
    </location>
</feature>
<dbReference type="AlphaFoldDB" id="A0A9D5JYL7"/>
<comment type="caution">
    <text evidence="2">The sequence shown here is derived from an EMBL/GenBank/DDBJ whole genome shotgun (WGS) entry which is preliminary data.</text>
</comment>
<sequence>MSVPIRVDLLALIPLFEVMFVAATTGWFLAARKYKRLVGFPMSLVMGIVTIAWPIYVAIYLLLSKIE</sequence>
<evidence type="ECO:0000313" key="2">
    <source>
        <dbReference type="EMBL" id="MBD3326420.1"/>
    </source>
</evidence>
<dbReference type="EMBL" id="WJJP01000579">
    <property type="protein sequence ID" value="MBD3326420.1"/>
    <property type="molecule type" value="Genomic_DNA"/>
</dbReference>
<proteinExistence type="predicted"/>
<organism evidence="2 3">
    <name type="scientific">candidate division KSB3 bacterium</name>
    <dbReference type="NCBI Taxonomy" id="2044937"/>
    <lineage>
        <taxon>Bacteria</taxon>
        <taxon>candidate division KSB3</taxon>
    </lineage>
</organism>
<keyword evidence="1" id="KW-0472">Membrane</keyword>